<keyword evidence="6" id="KW-1185">Reference proteome</keyword>
<dbReference type="InterPro" id="IPR003121">
    <property type="entry name" value="SWIB_MDM2_domain"/>
</dbReference>
<dbReference type="SMART" id="SM00151">
    <property type="entry name" value="SWIB"/>
    <property type="match status" value="1"/>
</dbReference>
<proteinExistence type="predicted"/>
<feature type="domain" description="DEK-C" evidence="3">
    <location>
        <begin position="2"/>
        <end position="57"/>
    </location>
</feature>
<dbReference type="AlphaFoldDB" id="A0A1B0GKK2"/>
<reference evidence="4" key="2">
    <citation type="journal article" date="2020" name="BMC">
        <title>Leishmania infection induces a limited differential gene expression in the sand fly midgut.</title>
        <authorList>
            <person name="Coutinho-Abreu I.V."/>
            <person name="Serafim T.D."/>
            <person name="Meneses C."/>
            <person name="Kamhawi S."/>
            <person name="Oliveira F."/>
            <person name="Valenzuela J.G."/>
        </authorList>
    </citation>
    <scope>NUCLEOTIDE SEQUENCE</scope>
    <source>
        <strain evidence="4">Jacobina</strain>
        <tissue evidence="4">Midgut</tissue>
    </source>
</reference>
<name>A0A1B0GKK2_LUTLO</name>
<dbReference type="KEGG" id="lll:129787770"/>
<reference evidence="6" key="1">
    <citation type="submission" date="2012-05" db="EMBL/GenBank/DDBJ databases">
        <title>Whole Genome Assembly of Lutzomyia longipalpis.</title>
        <authorList>
            <person name="Richards S."/>
            <person name="Qu C."/>
            <person name="Dillon R."/>
            <person name="Worley K."/>
            <person name="Scherer S."/>
            <person name="Batterton M."/>
            <person name="Taylor A."/>
            <person name="Hawes A."/>
            <person name="Hernandez B."/>
            <person name="Kovar C."/>
            <person name="Mandapat C."/>
            <person name="Pham C."/>
            <person name="Qu C."/>
            <person name="Jing C."/>
            <person name="Bess C."/>
            <person name="Bandaranaike D."/>
            <person name="Ngo D."/>
            <person name="Ongeri F."/>
            <person name="Arias F."/>
            <person name="Lara F."/>
            <person name="Weissenberger G."/>
            <person name="Kamau G."/>
            <person name="Han H."/>
            <person name="Shen H."/>
            <person name="Dinh H."/>
            <person name="Khalil I."/>
            <person name="Jones J."/>
            <person name="Shafer J."/>
            <person name="Jayaseelan J."/>
            <person name="Quiroz J."/>
            <person name="Blankenburg K."/>
            <person name="Nguyen L."/>
            <person name="Jackson L."/>
            <person name="Francisco L."/>
            <person name="Tang L.-Y."/>
            <person name="Pu L.-L."/>
            <person name="Perales L."/>
            <person name="Lorensuhewa L."/>
            <person name="Munidasa M."/>
            <person name="Coyle M."/>
            <person name="Taylor M."/>
            <person name="Puazo M."/>
            <person name="Firestine M."/>
            <person name="Scheel M."/>
            <person name="Javaid M."/>
            <person name="Wang M."/>
            <person name="Li M."/>
            <person name="Tabassum N."/>
            <person name="Saada N."/>
            <person name="Osuji N."/>
            <person name="Aqrawi P."/>
            <person name="Fu Q."/>
            <person name="Thornton R."/>
            <person name="Raj R."/>
            <person name="Goodspeed R."/>
            <person name="Mata R."/>
            <person name="Najjar R."/>
            <person name="Gubbala S."/>
            <person name="Lee S."/>
            <person name="Denson S."/>
            <person name="Patil S."/>
            <person name="Macmil S."/>
            <person name="Qi S."/>
            <person name="Matskevitch T."/>
            <person name="Palculict T."/>
            <person name="Mathew T."/>
            <person name="Vee V."/>
            <person name="Velamala V."/>
            <person name="Korchina V."/>
            <person name="Cai W."/>
            <person name="Liu W."/>
            <person name="Dai W."/>
            <person name="Zou X."/>
            <person name="Zhu Y."/>
            <person name="Zhang Y."/>
            <person name="Wu Y.-Q."/>
            <person name="Xin Y."/>
            <person name="Nazarath L."/>
            <person name="Kovar C."/>
            <person name="Han Y."/>
            <person name="Muzny D."/>
            <person name="Gibbs R."/>
        </authorList>
    </citation>
    <scope>NUCLEOTIDE SEQUENCE [LARGE SCALE GENOMIC DNA]</scope>
    <source>
        <strain evidence="6">Jacobina</strain>
    </source>
</reference>
<evidence type="ECO:0000259" key="3">
    <source>
        <dbReference type="PROSITE" id="PS51998"/>
    </source>
</evidence>
<dbReference type="Pfam" id="PF08766">
    <property type="entry name" value="DEK_C"/>
    <property type="match status" value="1"/>
</dbReference>
<dbReference type="Gene3D" id="1.10.10.60">
    <property type="entry name" value="Homeodomain-like"/>
    <property type="match status" value="1"/>
</dbReference>
<dbReference type="InterPro" id="IPR014876">
    <property type="entry name" value="DEK_C"/>
</dbReference>
<reference evidence="5" key="3">
    <citation type="submission" date="2020-05" db="UniProtKB">
        <authorList>
            <consortium name="EnsemblMetazoa"/>
        </authorList>
    </citation>
    <scope>IDENTIFICATION</scope>
    <source>
        <strain evidence="5">Jacobina</strain>
    </source>
</reference>
<evidence type="ECO:0000313" key="5">
    <source>
        <dbReference type="EnsemblMetazoa" id="LLOJ008566-PA"/>
    </source>
</evidence>
<dbReference type="Gene3D" id="1.10.245.10">
    <property type="entry name" value="SWIB/MDM2 domain"/>
    <property type="match status" value="1"/>
</dbReference>
<evidence type="ECO:0000313" key="4">
    <source>
        <dbReference type="EMBL" id="MBC1176650.1"/>
    </source>
</evidence>
<evidence type="ECO:0000256" key="1">
    <source>
        <dbReference type="SAM" id="MobiDB-lite"/>
    </source>
</evidence>
<accession>A0A1B0GKK2</accession>
<dbReference type="OrthoDB" id="10251073at2759"/>
<dbReference type="EMBL" id="AJWK01029012">
    <property type="status" value="NOT_ANNOTATED_CDS"/>
    <property type="molecule type" value="Genomic_DNA"/>
</dbReference>
<dbReference type="Pfam" id="PF02201">
    <property type="entry name" value="SWIB"/>
    <property type="match status" value="1"/>
</dbReference>
<dbReference type="InterPro" id="IPR036885">
    <property type="entry name" value="SWIB_MDM2_dom_sf"/>
</dbReference>
<feature type="compositionally biased region" description="Basic residues" evidence="1">
    <location>
        <begin position="117"/>
        <end position="131"/>
    </location>
</feature>
<organism evidence="5 6">
    <name type="scientific">Lutzomyia longipalpis</name>
    <name type="common">Sand fly</name>
    <dbReference type="NCBI Taxonomy" id="7200"/>
    <lineage>
        <taxon>Eukaryota</taxon>
        <taxon>Metazoa</taxon>
        <taxon>Ecdysozoa</taxon>
        <taxon>Arthropoda</taxon>
        <taxon>Hexapoda</taxon>
        <taxon>Insecta</taxon>
        <taxon>Pterygota</taxon>
        <taxon>Neoptera</taxon>
        <taxon>Endopterygota</taxon>
        <taxon>Diptera</taxon>
        <taxon>Nematocera</taxon>
        <taxon>Psychodoidea</taxon>
        <taxon>Psychodidae</taxon>
        <taxon>Lutzomyia</taxon>
        <taxon>Lutzomyia</taxon>
    </lineage>
</organism>
<evidence type="ECO:0000313" key="6">
    <source>
        <dbReference type="Proteomes" id="UP000092461"/>
    </source>
</evidence>
<dbReference type="CTD" id="38341"/>
<feature type="compositionally biased region" description="Acidic residues" evidence="1">
    <location>
        <begin position="63"/>
        <end position="73"/>
    </location>
</feature>
<protein>
    <submittedName>
        <fullName evidence="4">Putative rna polymerase i transcription factor uaf</fullName>
    </submittedName>
</protein>
<dbReference type="VEuPathDB" id="VectorBase:LLONM1_005678"/>
<dbReference type="CDD" id="cd10567">
    <property type="entry name" value="SWIB-MDM2_like"/>
    <property type="match status" value="1"/>
</dbReference>
<dbReference type="PROSITE" id="PS51998">
    <property type="entry name" value="DEK_C"/>
    <property type="match status" value="1"/>
</dbReference>
<dbReference type="SUPFAM" id="SSF109715">
    <property type="entry name" value="DEK C-terminal domain"/>
    <property type="match status" value="1"/>
</dbReference>
<dbReference type="EnsemblMetazoa" id="LLOJ008566-RA">
    <property type="protein sequence ID" value="LLOJ008566-PA"/>
    <property type="gene ID" value="LLOJ008566"/>
</dbReference>
<dbReference type="VEuPathDB" id="VectorBase:LLOJ008566"/>
<feature type="region of interest" description="Disordered" evidence="1">
    <location>
        <begin position="42"/>
        <end position="165"/>
    </location>
</feature>
<dbReference type="PROSITE" id="PS51925">
    <property type="entry name" value="SWIB_MDM2"/>
    <property type="match status" value="1"/>
</dbReference>
<dbReference type="RefSeq" id="XP_055679505.1">
    <property type="nucleotide sequence ID" value="XM_055823530.1"/>
</dbReference>
<dbReference type="PANTHER" id="PTHR13844">
    <property type="entry name" value="SWI/SNF-RELATED MATRIX-ASSOCIATED ACTIN-DEPENDENT REGULATOR OF CHROMATIN SUBFAMILY D"/>
    <property type="match status" value="1"/>
</dbReference>
<sequence>MAVSREKLKTEINAILKDADLSVMSAKKVRQILEEKLSCNLSARKKEVDELVMDYVNSKDEGSESDDAEESEEEKPKRAPGKRPPPTKKPAPKRKGGDSDESESGGEAGSDDDYKPQKKGRGAPKGGKRKKTASESDSDEDWKAPKKPKKAGAGAGTGKKGKGTGFTRAYTLSPELAALMGAESLPRHEVVKKIWAMIKERNLYDPKNKQYAICDSDLQKVMGVKRFRTFGMLKYLREHFIN</sequence>
<dbReference type="GeneID" id="129787770"/>
<feature type="domain" description="DM2" evidence="2">
    <location>
        <begin position="165"/>
        <end position="242"/>
    </location>
</feature>
<dbReference type="SUPFAM" id="SSF47592">
    <property type="entry name" value="SWIB/MDM2 domain"/>
    <property type="match status" value="1"/>
</dbReference>
<dbReference type="Proteomes" id="UP000092461">
    <property type="component" value="Unassembled WGS sequence"/>
</dbReference>
<dbReference type="EMBL" id="GITU01007947">
    <property type="protein sequence ID" value="MBC1176650.1"/>
    <property type="molecule type" value="Transcribed_RNA"/>
</dbReference>
<dbReference type="InterPro" id="IPR019835">
    <property type="entry name" value="SWIB_domain"/>
</dbReference>
<evidence type="ECO:0000259" key="2">
    <source>
        <dbReference type="PROSITE" id="PS51925"/>
    </source>
</evidence>